<reference evidence="2 3" key="1">
    <citation type="journal article" date="2012" name="PLoS Pathog.">
        <title>Diverse lifestyles and strategies of plant pathogenesis encoded in the genomes of eighteen Dothideomycetes fungi.</title>
        <authorList>
            <person name="Ohm R.A."/>
            <person name="Feau N."/>
            <person name="Henrissat B."/>
            <person name="Schoch C.L."/>
            <person name="Horwitz B.A."/>
            <person name="Barry K.W."/>
            <person name="Condon B.J."/>
            <person name="Copeland A.C."/>
            <person name="Dhillon B."/>
            <person name="Glaser F."/>
            <person name="Hesse C.N."/>
            <person name="Kosti I."/>
            <person name="LaButti K."/>
            <person name="Lindquist E.A."/>
            <person name="Lucas S."/>
            <person name="Salamov A.A."/>
            <person name="Bradshaw R.E."/>
            <person name="Ciuffetti L."/>
            <person name="Hamelin R.C."/>
            <person name="Kema G.H.J."/>
            <person name="Lawrence C."/>
            <person name="Scott J.A."/>
            <person name="Spatafora J.W."/>
            <person name="Turgeon B.G."/>
            <person name="de Wit P.J.G.M."/>
            <person name="Zhong S."/>
            <person name="Goodwin S.B."/>
            <person name="Grigoriev I.V."/>
        </authorList>
    </citation>
    <scope>NUCLEOTIDE SEQUENCE [LARGE SCALE GENOMIC DNA]</scope>
    <source>
        <strain evidence="2 3">UAMH 10762</strain>
    </source>
</reference>
<keyword evidence="3" id="KW-1185">Reference proteome</keyword>
<dbReference type="HOGENOM" id="CLU_1481716_0_0_1"/>
<evidence type="ECO:0000313" key="3">
    <source>
        <dbReference type="Proteomes" id="UP000011761"/>
    </source>
</evidence>
<dbReference type="OrthoDB" id="3885367at2759"/>
<feature type="region of interest" description="Disordered" evidence="1">
    <location>
        <begin position="1"/>
        <end position="26"/>
    </location>
</feature>
<name>M2LCH2_BAUPA</name>
<proteinExistence type="predicted"/>
<sequence>MPPVKRKLSAVMETSKDEHPEVPRAPQRSTASWIVCGDAVPLETCPYECATQHTSTGRACGECWELHISTQVKEKPGRAISCMLCPSLMSDKSLKRLARVTTRAMYTIQFGYPSLAQRENYRKSMLMNGHFQCQDRCKGVDTTFQPYHREQDGRVFACKDCGLHTCVDCDHPEHSGETCIGY</sequence>
<dbReference type="KEGG" id="bcom:BAUCODRAFT_27922"/>
<dbReference type="AlphaFoldDB" id="M2LCH2"/>
<evidence type="ECO:0008006" key="4">
    <source>
        <dbReference type="Google" id="ProtNLM"/>
    </source>
</evidence>
<evidence type="ECO:0000313" key="2">
    <source>
        <dbReference type="EMBL" id="EMC91647.1"/>
    </source>
</evidence>
<dbReference type="Proteomes" id="UP000011761">
    <property type="component" value="Unassembled WGS sequence"/>
</dbReference>
<accession>M2LCH2</accession>
<evidence type="ECO:0000256" key="1">
    <source>
        <dbReference type="SAM" id="MobiDB-lite"/>
    </source>
</evidence>
<dbReference type="GeneID" id="19110646"/>
<protein>
    <recommendedName>
        <fullName evidence="4">IBR domain-containing protein</fullName>
    </recommendedName>
</protein>
<gene>
    <name evidence="2" type="ORF">BAUCODRAFT_27922</name>
</gene>
<dbReference type="EMBL" id="KB445563">
    <property type="protein sequence ID" value="EMC91647.1"/>
    <property type="molecule type" value="Genomic_DNA"/>
</dbReference>
<dbReference type="RefSeq" id="XP_007680842.1">
    <property type="nucleotide sequence ID" value="XM_007682652.1"/>
</dbReference>
<organism evidence="2 3">
    <name type="scientific">Baudoinia panamericana (strain UAMH 10762)</name>
    <name type="common">Angels' share fungus</name>
    <name type="synonym">Baudoinia compniacensis (strain UAMH 10762)</name>
    <dbReference type="NCBI Taxonomy" id="717646"/>
    <lineage>
        <taxon>Eukaryota</taxon>
        <taxon>Fungi</taxon>
        <taxon>Dikarya</taxon>
        <taxon>Ascomycota</taxon>
        <taxon>Pezizomycotina</taxon>
        <taxon>Dothideomycetes</taxon>
        <taxon>Dothideomycetidae</taxon>
        <taxon>Mycosphaerellales</taxon>
        <taxon>Teratosphaeriaceae</taxon>
        <taxon>Baudoinia</taxon>
    </lineage>
</organism>